<dbReference type="Proteomes" id="UP000022910">
    <property type="component" value="Unassembled WGS sequence"/>
</dbReference>
<dbReference type="Pfam" id="PF00651">
    <property type="entry name" value="BTB"/>
    <property type="match status" value="1"/>
</dbReference>
<evidence type="ECO:0000256" key="1">
    <source>
        <dbReference type="SAM" id="MobiDB-lite"/>
    </source>
</evidence>
<evidence type="ECO:0000313" key="3">
    <source>
        <dbReference type="EMBL" id="EXX65123.1"/>
    </source>
</evidence>
<dbReference type="PANTHER" id="PTHR45774:SF3">
    <property type="entry name" value="BTB (POZ) DOMAIN-CONTAINING 2B-RELATED"/>
    <property type="match status" value="1"/>
</dbReference>
<feature type="domain" description="BTB" evidence="2">
    <location>
        <begin position="24"/>
        <end position="97"/>
    </location>
</feature>
<proteinExistence type="predicted"/>
<dbReference type="EMBL" id="JEMT01022530">
    <property type="protein sequence ID" value="EXX65123.1"/>
    <property type="molecule type" value="Genomic_DNA"/>
</dbReference>
<feature type="region of interest" description="Disordered" evidence="1">
    <location>
        <begin position="282"/>
        <end position="311"/>
    </location>
</feature>
<comment type="caution">
    <text evidence="3">The sequence shown here is derived from an EMBL/GenBank/DDBJ whole genome shotgun (WGS) entry which is preliminary data.</text>
</comment>
<dbReference type="SMART" id="SM00225">
    <property type="entry name" value="BTB"/>
    <property type="match status" value="1"/>
</dbReference>
<dbReference type="CDD" id="cd18186">
    <property type="entry name" value="BTB_POZ_ZBTB_KLHL-like"/>
    <property type="match status" value="1"/>
</dbReference>
<organism evidence="3 4">
    <name type="scientific">Rhizophagus irregularis (strain DAOM 197198w)</name>
    <name type="common">Glomus intraradices</name>
    <dbReference type="NCBI Taxonomy" id="1432141"/>
    <lineage>
        <taxon>Eukaryota</taxon>
        <taxon>Fungi</taxon>
        <taxon>Fungi incertae sedis</taxon>
        <taxon>Mucoromycota</taxon>
        <taxon>Glomeromycotina</taxon>
        <taxon>Glomeromycetes</taxon>
        <taxon>Glomerales</taxon>
        <taxon>Glomeraceae</taxon>
        <taxon>Rhizophagus</taxon>
    </lineage>
</organism>
<dbReference type="AlphaFoldDB" id="A0A015MEA5"/>
<dbReference type="Gene3D" id="1.25.40.420">
    <property type="match status" value="1"/>
</dbReference>
<keyword evidence="4" id="KW-1185">Reference proteome</keyword>
<dbReference type="InterPro" id="IPR000210">
    <property type="entry name" value="BTB/POZ_dom"/>
</dbReference>
<evidence type="ECO:0000259" key="2">
    <source>
        <dbReference type="PROSITE" id="PS50097"/>
    </source>
</evidence>
<dbReference type="InterPro" id="IPR011333">
    <property type="entry name" value="SKP1/BTB/POZ_sf"/>
</dbReference>
<gene>
    <name evidence="3" type="ORF">RirG_136300</name>
</gene>
<dbReference type="Gene3D" id="3.30.710.10">
    <property type="entry name" value="Potassium Channel Kv1.1, Chain A"/>
    <property type="match status" value="1"/>
</dbReference>
<dbReference type="OrthoDB" id="2372300at2759"/>
<sequence>MADNELLQKLSQNLLEILDDDEYCDITIEVGNDPYVKIFRAHMVILNYRSTYLRRILSTNKKKNDGTLVQIKLPNISPDIFQIILRYLYGGKLSLEEYDTLDIIKILIAANELSLQELVTRLQSFLITNKTNWMEQNFNLIYQTSFENNSFLELQKYCTNLISEDPDKIFESLDFSKIPENLLSSIIQCDNLQMDEVQIWDHTLKWGLAQNPGLSSDHSTYSKDDFNSLKNTLQHCIPFIRFYNLTSKEFSDKVLPYKKILPKELYKDLLITFLNLNPDSKPIGKSKPRKTKLEEKEESNTDDEDMGRVSKQNLHMIDKNYKVDDYKSVTYKNKLIKHINAKGYISKDEDYTTDEDITKE</sequence>
<dbReference type="PROSITE" id="PS50097">
    <property type="entry name" value="BTB"/>
    <property type="match status" value="1"/>
</dbReference>
<evidence type="ECO:0000313" key="4">
    <source>
        <dbReference type="Proteomes" id="UP000022910"/>
    </source>
</evidence>
<protein>
    <recommendedName>
        <fullName evidence="2">BTB domain-containing protein</fullName>
    </recommendedName>
</protein>
<dbReference type="PANTHER" id="PTHR45774">
    <property type="entry name" value="BTB/POZ DOMAIN-CONTAINING"/>
    <property type="match status" value="1"/>
</dbReference>
<dbReference type="SUPFAM" id="SSF54695">
    <property type="entry name" value="POZ domain"/>
    <property type="match status" value="1"/>
</dbReference>
<name>A0A015MEA5_RHIIW</name>
<accession>A0A015MEA5</accession>
<reference evidence="3 4" key="1">
    <citation type="submission" date="2014-02" db="EMBL/GenBank/DDBJ databases">
        <title>Single nucleus genome sequencing reveals high similarity among nuclei of an endomycorrhizal fungus.</title>
        <authorList>
            <person name="Lin K."/>
            <person name="Geurts R."/>
            <person name="Zhang Z."/>
            <person name="Limpens E."/>
            <person name="Saunders D.G."/>
            <person name="Mu D."/>
            <person name="Pang E."/>
            <person name="Cao H."/>
            <person name="Cha H."/>
            <person name="Lin T."/>
            <person name="Zhou Q."/>
            <person name="Shang Y."/>
            <person name="Li Y."/>
            <person name="Ivanov S."/>
            <person name="Sharma T."/>
            <person name="Velzen R.V."/>
            <person name="Ruijter N.D."/>
            <person name="Aanen D.K."/>
            <person name="Win J."/>
            <person name="Kamoun S."/>
            <person name="Bisseling T."/>
            <person name="Huang S."/>
        </authorList>
    </citation>
    <scope>NUCLEOTIDE SEQUENCE [LARGE SCALE GENOMIC DNA]</scope>
    <source>
        <strain evidence="4">DAOM197198w</strain>
    </source>
</reference>
<dbReference type="HOGENOM" id="CLU_021542_2_1_1"/>